<name>A0A3E4YM29_9FIRM</name>
<feature type="domain" description="YopX protein" evidence="1">
    <location>
        <begin position="33"/>
        <end position="117"/>
    </location>
</feature>
<organism evidence="2 3">
    <name type="scientific">Agathobacter rectalis</name>
    <dbReference type="NCBI Taxonomy" id="39491"/>
    <lineage>
        <taxon>Bacteria</taxon>
        <taxon>Bacillati</taxon>
        <taxon>Bacillota</taxon>
        <taxon>Clostridia</taxon>
        <taxon>Lachnospirales</taxon>
        <taxon>Lachnospiraceae</taxon>
        <taxon>Agathobacter</taxon>
    </lineage>
</organism>
<reference evidence="2 3" key="1">
    <citation type="submission" date="2018-08" db="EMBL/GenBank/DDBJ databases">
        <title>A genome reference for cultivated species of the human gut microbiota.</title>
        <authorList>
            <person name="Zou Y."/>
            <person name="Xue W."/>
            <person name="Luo G."/>
        </authorList>
    </citation>
    <scope>NUCLEOTIDE SEQUENCE [LARGE SCALE GENOMIC DNA]</scope>
    <source>
        <strain evidence="2 3">OM07-13</strain>
    </source>
</reference>
<dbReference type="InterPro" id="IPR019096">
    <property type="entry name" value="YopX_protein"/>
</dbReference>
<dbReference type="InterPro" id="IPR023385">
    <property type="entry name" value="YopX-like_C"/>
</dbReference>
<dbReference type="EMBL" id="QSTP01000001">
    <property type="protein sequence ID" value="RGM75592.1"/>
    <property type="molecule type" value="Genomic_DNA"/>
</dbReference>
<evidence type="ECO:0000259" key="1">
    <source>
        <dbReference type="Pfam" id="PF09643"/>
    </source>
</evidence>
<dbReference type="SUPFAM" id="SSF159006">
    <property type="entry name" value="YopX-like"/>
    <property type="match status" value="1"/>
</dbReference>
<dbReference type="AlphaFoldDB" id="A0A3E4YM29"/>
<evidence type="ECO:0000313" key="3">
    <source>
        <dbReference type="Proteomes" id="UP000260758"/>
    </source>
</evidence>
<proteinExistence type="predicted"/>
<accession>A0A3E4YM29</accession>
<protein>
    <recommendedName>
        <fullName evidence="1">YopX protein domain-containing protein</fullName>
    </recommendedName>
</protein>
<comment type="caution">
    <text evidence="2">The sequence shown here is derived from an EMBL/GenBank/DDBJ whole genome shotgun (WGS) entry which is preliminary data.</text>
</comment>
<dbReference type="Pfam" id="PF09643">
    <property type="entry name" value="YopX"/>
    <property type="match status" value="1"/>
</dbReference>
<gene>
    <name evidence="2" type="ORF">DXB99_03425</name>
</gene>
<dbReference type="Proteomes" id="UP000260758">
    <property type="component" value="Unassembled WGS sequence"/>
</dbReference>
<evidence type="ECO:0000313" key="2">
    <source>
        <dbReference type="EMBL" id="RGM75592.1"/>
    </source>
</evidence>
<dbReference type="RefSeq" id="WP_117718348.1">
    <property type="nucleotide sequence ID" value="NZ_QSTP01000001.1"/>
</dbReference>
<dbReference type="Gene3D" id="2.30.30.290">
    <property type="entry name" value="YopX-like domains"/>
    <property type="match status" value="1"/>
</dbReference>
<sequence length="117" mass="14081">MVCWLYCEIWTYRGRKKYYIIPSYASVLYSFLIDENTICHCTGRKDKNKKLIWENDIVRDEHGNFYKAIWQNNHYQFSWSCVKSDVFFIGAKWDLWSFEISGIEVVGNIFDNPELLD</sequence>